<keyword evidence="3" id="KW-1185">Reference proteome</keyword>
<organism evidence="2 3">
    <name type="scientific">Exidia glandulosa HHB12029</name>
    <dbReference type="NCBI Taxonomy" id="1314781"/>
    <lineage>
        <taxon>Eukaryota</taxon>
        <taxon>Fungi</taxon>
        <taxon>Dikarya</taxon>
        <taxon>Basidiomycota</taxon>
        <taxon>Agaricomycotina</taxon>
        <taxon>Agaricomycetes</taxon>
        <taxon>Auriculariales</taxon>
        <taxon>Exidiaceae</taxon>
        <taxon>Exidia</taxon>
    </lineage>
</organism>
<reference evidence="2 3" key="1">
    <citation type="journal article" date="2016" name="Mol. Biol. Evol.">
        <title>Comparative Genomics of Early-Diverging Mushroom-Forming Fungi Provides Insights into the Origins of Lignocellulose Decay Capabilities.</title>
        <authorList>
            <person name="Nagy L.G."/>
            <person name="Riley R."/>
            <person name="Tritt A."/>
            <person name="Adam C."/>
            <person name="Daum C."/>
            <person name="Floudas D."/>
            <person name="Sun H."/>
            <person name="Yadav J.S."/>
            <person name="Pangilinan J."/>
            <person name="Larsson K.H."/>
            <person name="Matsuura K."/>
            <person name="Barry K."/>
            <person name="Labutti K."/>
            <person name="Kuo R."/>
            <person name="Ohm R.A."/>
            <person name="Bhattacharya S.S."/>
            <person name="Shirouzu T."/>
            <person name="Yoshinaga Y."/>
            <person name="Martin F.M."/>
            <person name="Grigoriev I.V."/>
            <person name="Hibbett D.S."/>
        </authorList>
    </citation>
    <scope>NUCLEOTIDE SEQUENCE [LARGE SCALE GENOMIC DNA]</scope>
    <source>
        <strain evidence="2 3">HHB12029</strain>
    </source>
</reference>
<gene>
    <name evidence="2" type="ORF">EXIGLDRAFT_703412</name>
</gene>
<evidence type="ECO:0000256" key="1">
    <source>
        <dbReference type="SAM" id="MobiDB-lite"/>
    </source>
</evidence>
<dbReference type="Proteomes" id="UP000077266">
    <property type="component" value="Unassembled WGS sequence"/>
</dbReference>
<proteinExistence type="predicted"/>
<feature type="region of interest" description="Disordered" evidence="1">
    <location>
        <begin position="1"/>
        <end position="48"/>
    </location>
</feature>
<dbReference type="InParanoid" id="A0A165C2L5"/>
<evidence type="ECO:0000313" key="2">
    <source>
        <dbReference type="EMBL" id="KZV81701.1"/>
    </source>
</evidence>
<dbReference type="EMBL" id="KV426373">
    <property type="protein sequence ID" value="KZV81701.1"/>
    <property type="molecule type" value="Genomic_DNA"/>
</dbReference>
<protein>
    <submittedName>
        <fullName evidence="2">Uncharacterized protein</fullName>
    </submittedName>
</protein>
<feature type="non-terminal residue" evidence="2">
    <location>
        <position position="1"/>
    </location>
</feature>
<dbReference type="AlphaFoldDB" id="A0A165C2L5"/>
<feature type="compositionally biased region" description="Polar residues" evidence="1">
    <location>
        <begin position="1"/>
        <end position="16"/>
    </location>
</feature>
<name>A0A165C2L5_EXIGL</name>
<evidence type="ECO:0000313" key="3">
    <source>
        <dbReference type="Proteomes" id="UP000077266"/>
    </source>
</evidence>
<accession>A0A165C2L5</accession>
<sequence>EDITNFMQAINESQGQPLRHAREASGPDPEAEERALRAGAIPTSQREVGDALRAMQEQFAKSLEGLEGSRSESGSQQGVLLKKQGFDRPRSWLGAQSEVWDKGVVQELGAHAAERHEFGEQVKPRKVEVALGLRIARCGRTMGAY</sequence>